<name>A0AAW7YVV1_9STAP</name>
<dbReference type="SUPFAM" id="SSF52540">
    <property type="entry name" value="P-loop containing nucleoside triphosphate hydrolases"/>
    <property type="match status" value="1"/>
</dbReference>
<evidence type="ECO:0000256" key="2">
    <source>
        <dbReference type="ARBA" id="ARBA00005417"/>
    </source>
</evidence>
<dbReference type="InterPro" id="IPR050388">
    <property type="entry name" value="ABC_Ni/Peptide_Import"/>
</dbReference>
<dbReference type="Gene3D" id="3.40.50.300">
    <property type="entry name" value="P-loop containing nucleotide triphosphate hydrolases"/>
    <property type="match status" value="1"/>
</dbReference>
<protein>
    <submittedName>
        <fullName evidence="7">ATP-binding cassette domain-containing protein</fullName>
    </submittedName>
</protein>
<comment type="caution">
    <text evidence="7">The sequence shown here is derived from an EMBL/GenBank/DDBJ whole genome shotgun (WGS) entry which is preliminary data.</text>
</comment>
<accession>A0AAW7YVV1</accession>
<evidence type="ECO:0000259" key="6">
    <source>
        <dbReference type="Pfam" id="PF00005"/>
    </source>
</evidence>
<dbReference type="EMBL" id="JAUOQO010000640">
    <property type="protein sequence ID" value="MDO6575414.1"/>
    <property type="molecule type" value="Genomic_DNA"/>
</dbReference>
<evidence type="ECO:0000256" key="4">
    <source>
        <dbReference type="ARBA" id="ARBA00022475"/>
    </source>
</evidence>
<dbReference type="PANTHER" id="PTHR43297">
    <property type="entry name" value="OLIGOPEPTIDE TRANSPORT ATP-BINDING PROTEIN APPD"/>
    <property type="match status" value="1"/>
</dbReference>
<evidence type="ECO:0000256" key="3">
    <source>
        <dbReference type="ARBA" id="ARBA00022448"/>
    </source>
</evidence>
<evidence type="ECO:0000313" key="7">
    <source>
        <dbReference type="EMBL" id="MDO6575414.1"/>
    </source>
</evidence>
<comment type="similarity">
    <text evidence="2">Belongs to the ABC transporter superfamily.</text>
</comment>
<dbReference type="GO" id="GO:0005524">
    <property type="term" value="F:ATP binding"/>
    <property type="evidence" value="ECO:0007669"/>
    <property type="project" value="UniProtKB-KW"/>
</dbReference>
<feature type="domain" description="ABC transporter" evidence="6">
    <location>
        <begin position="12"/>
        <end position="65"/>
    </location>
</feature>
<keyword evidence="3" id="KW-0813">Transport</keyword>
<sequence length="83" mass="8736">MKLPHGTLSAVRDTTITLQKGRSLGIVGESGSGKSMTALSLMRLLPRSGDFTADAIEFDGTNLLALDDRRFAETISGPGIGMI</sequence>
<feature type="non-terminal residue" evidence="7">
    <location>
        <position position="83"/>
    </location>
</feature>
<keyword evidence="5" id="KW-0472">Membrane</keyword>
<dbReference type="GO" id="GO:0016887">
    <property type="term" value="F:ATP hydrolysis activity"/>
    <property type="evidence" value="ECO:0007669"/>
    <property type="project" value="InterPro"/>
</dbReference>
<dbReference type="Pfam" id="PF00005">
    <property type="entry name" value="ABC_tran"/>
    <property type="match status" value="1"/>
</dbReference>
<keyword evidence="7" id="KW-0547">Nucleotide-binding</keyword>
<organism evidence="7 8">
    <name type="scientific">Staphylococcus pasteuri_A</name>
    <dbReference type="NCBI Taxonomy" id="3062664"/>
    <lineage>
        <taxon>Bacteria</taxon>
        <taxon>Bacillati</taxon>
        <taxon>Bacillota</taxon>
        <taxon>Bacilli</taxon>
        <taxon>Bacillales</taxon>
        <taxon>Staphylococcaceae</taxon>
        <taxon>Staphylococcus</taxon>
    </lineage>
</organism>
<keyword evidence="8" id="KW-1185">Reference proteome</keyword>
<dbReference type="InterPro" id="IPR003439">
    <property type="entry name" value="ABC_transporter-like_ATP-bd"/>
</dbReference>
<dbReference type="PANTHER" id="PTHR43297:SF2">
    <property type="entry name" value="DIPEPTIDE TRANSPORT ATP-BINDING PROTEIN DPPD"/>
    <property type="match status" value="1"/>
</dbReference>
<dbReference type="Proteomes" id="UP001170310">
    <property type="component" value="Unassembled WGS sequence"/>
</dbReference>
<comment type="subcellular location">
    <subcellularLocation>
        <location evidence="1">Membrane</location>
    </subcellularLocation>
</comment>
<evidence type="ECO:0000256" key="1">
    <source>
        <dbReference type="ARBA" id="ARBA00004370"/>
    </source>
</evidence>
<dbReference type="AlphaFoldDB" id="A0AAW7YVV1"/>
<gene>
    <name evidence="7" type="ORF">Q4528_14965</name>
</gene>
<dbReference type="InterPro" id="IPR027417">
    <property type="entry name" value="P-loop_NTPase"/>
</dbReference>
<proteinExistence type="inferred from homology"/>
<evidence type="ECO:0000256" key="5">
    <source>
        <dbReference type="ARBA" id="ARBA00023136"/>
    </source>
</evidence>
<dbReference type="GO" id="GO:0016020">
    <property type="term" value="C:membrane"/>
    <property type="evidence" value="ECO:0007669"/>
    <property type="project" value="UniProtKB-SubCell"/>
</dbReference>
<keyword evidence="7" id="KW-0067">ATP-binding</keyword>
<reference evidence="7" key="1">
    <citation type="submission" date="2023-07" db="EMBL/GenBank/DDBJ databases">
        <title>Genome content predicts the carbon catabolic preferences of heterotrophic bacteria.</title>
        <authorList>
            <person name="Gralka M."/>
        </authorList>
    </citation>
    <scope>NUCLEOTIDE SEQUENCE</scope>
    <source>
        <strain evidence="7">E2R20</strain>
    </source>
</reference>
<keyword evidence="4" id="KW-1003">Cell membrane</keyword>
<evidence type="ECO:0000313" key="8">
    <source>
        <dbReference type="Proteomes" id="UP001170310"/>
    </source>
</evidence>